<dbReference type="GO" id="GO:0009536">
    <property type="term" value="C:plastid"/>
    <property type="evidence" value="ECO:0007669"/>
    <property type="project" value="UniProtKB-SubCell"/>
</dbReference>
<comment type="caution">
    <text evidence="5">The sequence shown here is derived from an EMBL/GenBank/DDBJ whole genome shotgun (WGS) entry which is preliminary data.</text>
</comment>
<dbReference type="Proteomes" id="UP001530293">
    <property type="component" value="Unassembled WGS sequence"/>
</dbReference>
<keyword evidence="3" id="KW-0732">Signal</keyword>
<dbReference type="InterPro" id="IPR039633">
    <property type="entry name" value="PAP"/>
</dbReference>
<evidence type="ECO:0000313" key="6">
    <source>
        <dbReference type="Proteomes" id="UP001530293"/>
    </source>
</evidence>
<sequence>MMSSSTLCTLAVIVIGNAGAFNFPAITNIFTPPKTVGGFVDRSQKNNELQLLRTISNTGNGKNADIETQARVLSMVRQLETETPPSPTLLSNIDEAKSLLDGDWYLQYTAPSEIEGVNLDFKWVAMDASEGDNNIETRQFNTAGSVSGGGIPVDASNTVAVQSFDIDNLRVKNVITTGLGIVTVGGTYSQSPSSPLRAVVAFDTAKIDLTIGPTVDISFLFDIRAAIKGSRNAGWLETTYISNDMRIGRGNKGSMFILTRDRDAVK</sequence>
<organism evidence="5 6">
    <name type="scientific">Discostella pseudostelligera</name>
    <dbReference type="NCBI Taxonomy" id="259834"/>
    <lineage>
        <taxon>Eukaryota</taxon>
        <taxon>Sar</taxon>
        <taxon>Stramenopiles</taxon>
        <taxon>Ochrophyta</taxon>
        <taxon>Bacillariophyta</taxon>
        <taxon>Coscinodiscophyceae</taxon>
        <taxon>Thalassiosirophycidae</taxon>
        <taxon>Stephanodiscales</taxon>
        <taxon>Stephanodiscaceae</taxon>
        <taxon>Discostella</taxon>
    </lineage>
</organism>
<dbReference type="InterPro" id="IPR006843">
    <property type="entry name" value="PAP/fibrillin_dom"/>
</dbReference>
<feature type="domain" description="Plastid lipid-associated protein/fibrillin conserved" evidence="4">
    <location>
        <begin position="48"/>
        <end position="258"/>
    </location>
</feature>
<accession>A0ABD3N3L5</accession>
<comment type="subcellular location">
    <subcellularLocation>
        <location evidence="1">Plastid</location>
    </subcellularLocation>
</comment>
<evidence type="ECO:0000256" key="2">
    <source>
        <dbReference type="ARBA" id="ARBA00022640"/>
    </source>
</evidence>
<evidence type="ECO:0000256" key="1">
    <source>
        <dbReference type="ARBA" id="ARBA00004474"/>
    </source>
</evidence>
<keyword evidence="6" id="KW-1185">Reference proteome</keyword>
<protein>
    <recommendedName>
        <fullName evidence="4">Plastid lipid-associated protein/fibrillin conserved domain-containing protein</fullName>
    </recommendedName>
</protein>
<evidence type="ECO:0000313" key="5">
    <source>
        <dbReference type="EMBL" id="KAL3769646.1"/>
    </source>
</evidence>
<reference evidence="5 6" key="1">
    <citation type="submission" date="2024-10" db="EMBL/GenBank/DDBJ databases">
        <title>Updated reference genomes for cyclostephanoid diatoms.</title>
        <authorList>
            <person name="Roberts W.R."/>
            <person name="Alverson A.J."/>
        </authorList>
    </citation>
    <scope>NUCLEOTIDE SEQUENCE [LARGE SCALE GENOMIC DNA]</scope>
    <source>
        <strain evidence="5 6">AJA232-27</strain>
    </source>
</reference>
<dbReference type="EMBL" id="JALLBG020000053">
    <property type="protein sequence ID" value="KAL3769646.1"/>
    <property type="molecule type" value="Genomic_DNA"/>
</dbReference>
<name>A0ABD3N3L5_9STRA</name>
<dbReference type="PANTHER" id="PTHR31906">
    <property type="entry name" value="PLASTID-LIPID-ASSOCIATED PROTEIN 4, CHLOROPLASTIC-RELATED"/>
    <property type="match status" value="1"/>
</dbReference>
<evidence type="ECO:0000259" key="4">
    <source>
        <dbReference type="Pfam" id="PF04755"/>
    </source>
</evidence>
<dbReference type="AlphaFoldDB" id="A0ABD3N3L5"/>
<feature type="chain" id="PRO_5044859505" description="Plastid lipid-associated protein/fibrillin conserved domain-containing protein" evidence="3">
    <location>
        <begin position="21"/>
        <end position="266"/>
    </location>
</feature>
<feature type="signal peptide" evidence="3">
    <location>
        <begin position="1"/>
        <end position="20"/>
    </location>
</feature>
<proteinExistence type="predicted"/>
<keyword evidence="2" id="KW-0934">Plastid</keyword>
<gene>
    <name evidence="5" type="ORF">ACHAWU_010250</name>
</gene>
<evidence type="ECO:0000256" key="3">
    <source>
        <dbReference type="SAM" id="SignalP"/>
    </source>
</evidence>
<dbReference type="Pfam" id="PF04755">
    <property type="entry name" value="PAP_fibrillin"/>
    <property type="match status" value="1"/>
</dbReference>